<dbReference type="SUPFAM" id="SSF46689">
    <property type="entry name" value="Homeodomain-like"/>
    <property type="match status" value="1"/>
</dbReference>
<evidence type="ECO:0000256" key="4">
    <source>
        <dbReference type="PROSITE-ProRule" id="PRU00335"/>
    </source>
</evidence>
<organism evidence="6 7">
    <name type="scientific">Bradyrhizobium sediminis</name>
    <dbReference type="NCBI Taxonomy" id="2840469"/>
    <lineage>
        <taxon>Bacteria</taxon>
        <taxon>Pseudomonadati</taxon>
        <taxon>Pseudomonadota</taxon>
        <taxon>Alphaproteobacteria</taxon>
        <taxon>Hyphomicrobiales</taxon>
        <taxon>Nitrobacteraceae</taxon>
        <taxon>Bradyrhizobium</taxon>
    </lineage>
</organism>
<keyword evidence="3" id="KW-0804">Transcription</keyword>
<dbReference type="InterPro" id="IPR050109">
    <property type="entry name" value="HTH-type_TetR-like_transc_reg"/>
</dbReference>
<reference evidence="6" key="1">
    <citation type="submission" date="2021-06" db="EMBL/GenBank/DDBJ databases">
        <title>Bradyrhizobium sp. S2-20-1 Genome sequencing.</title>
        <authorList>
            <person name="Jin L."/>
        </authorList>
    </citation>
    <scope>NUCLEOTIDE SEQUENCE</scope>
    <source>
        <strain evidence="6">S2-20-1</strain>
    </source>
</reference>
<name>A0A975NB38_9BRAD</name>
<keyword evidence="2 4" id="KW-0238">DNA-binding</keyword>
<evidence type="ECO:0000313" key="7">
    <source>
        <dbReference type="Proteomes" id="UP000680839"/>
    </source>
</evidence>
<dbReference type="InterPro" id="IPR001647">
    <property type="entry name" value="HTH_TetR"/>
</dbReference>
<evidence type="ECO:0000256" key="3">
    <source>
        <dbReference type="ARBA" id="ARBA00023163"/>
    </source>
</evidence>
<dbReference type="AlphaFoldDB" id="A0A975NB38"/>
<dbReference type="PANTHER" id="PTHR30055:SF220">
    <property type="entry name" value="TETR-FAMILY REGULATORY PROTEIN"/>
    <property type="match status" value="1"/>
</dbReference>
<protein>
    <submittedName>
        <fullName evidence="6">TetR/AcrR family transcriptional regulator</fullName>
    </submittedName>
</protein>
<dbReference type="Gene3D" id="1.10.357.10">
    <property type="entry name" value="Tetracycline Repressor, domain 2"/>
    <property type="match status" value="1"/>
</dbReference>
<dbReference type="SUPFAM" id="SSF48498">
    <property type="entry name" value="Tetracyclin repressor-like, C-terminal domain"/>
    <property type="match status" value="1"/>
</dbReference>
<dbReference type="InterPro" id="IPR009057">
    <property type="entry name" value="Homeodomain-like_sf"/>
</dbReference>
<dbReference type="EMBL" id="CP076134">
    <property type="protein sequence ID" value="QWG11808.1"/>
    <property type="molecule type" value="Genomic_DNA"/>
</dbReference>
<feature type="DNA-binding region" description="H-T-H motif" evidence="4">
    <location>
        <begin position="39"/>
        <end position="58"/>
    </location>
</feature>
<gene>
    <name evidence="6" type="ORF">KMZ29_19040</name>
</gene>
<dbReference type="Pfam" id="PF00440">
    <property type="entry name" value="TetR_N"/>
    <property type="match status" value="1"/>
</dbReference>
<proteinExistence type="predicted"/>
<dbReference type="GO" id="GO:0000976">
    <property type="term" value="F:transcription cis-regulatory region binding"/>
    <property type="evidence" value="ECO:0007669"/>
    <property type="project" value="TreeGrafter"/>
</dbReference>
<dbReference type="PROSITE" id="PS50977">
    <property type="entry name" value="HTH_TETR_2"/>
    <property type="match status" value="1"/>
</dbReference>
<keyword evidence="1" id="KW-0805">Transcription regulation</keyword>
<dbReference type="Pfam" id="PF13305">
    <property type="entry name" value="TetR_C_33"/>
    <property type="match status" value="1"/>
</dbReference>
<evidence type="ECO:0000256" key="2">
    <source>
        <dbReference type="ARBA" id="ARBA00023125"/>
    </source>
</evidence>
<sequence>MPPRLARKPLNTYHHGDLRDALVQAALAEAEQGGPEAISLKALAKKLGVSQPAPYRHFADREALLAAVTAEAFRQFSAMLRESISGPSKQSKLSRLAQATLSFGLRRNGIYRLMFASRTMACASKGSELHNAAFETFGLVLEALEAPAVGLLRERQALQIWAALHGVVMLAEQGLLTGQVAQISREELVEEIVEQSKLALSVAIKAAGAGARVAG</sequence>
<dbReference type="GO" id="GO:0003700">
    <property type="term" value="F:DNA-binding transcription factor activity"/>
    <property type="evidence" value="ECO:0007669"/>
    <property type="project" value="TreeGrafter"/>
</dbReference>
<dbReference type="InterPro" id="IPR025996">
    <property type="entry name" value="MT1864/Rv1816-like_C"/>
</dbReference>
<evidence type="ECO:0000313" key="6">
    <source>
        <dbReference type="EMBL" id="QWG11808.1"/>
    </source>
</evidence>
<dbReference type="Proteomes" id="UP000680839">
    <property type="component" value="Chromosome"/>
</dbReference>
<accession>A0A975NB38</accession>
<evidence type="ECO:0000256" key="1">
    <source>
        <dbReference type="ARBA" id="ARBA00023015"/>
    </source>
</evidence>
<evidence type="ECO:0000259" key="5">
    <source>
        <dbReference type="PROSITE" id="PS50977"/>
    </source>
</evidence>
<dbReference type="PANTHER" id="PTHR30055">
    <property type="entry name" value="HTH-TYPE TRANSCRIPTIONAL REGULATOR RUTR"/>
    <property type="match status" value="1"/>
</dbReference>
<dbReference type="InterPro" id="IPR036271">
    <property type="entry name" value="Tet_transcr_reg_TetR-rel_C_sf"/>
</dbReference>
<dbReference type="RefSeq" id="WP_215620667.1">
    <property type="nucleotide sequence ID" value="NZ_CP076134.1"/>
</dbReference>
<feature type="domain" description="HTH tetR-type" evidence="5">
    <location>
        <begin position="16"/>
        <end position="76"/>
    </location>
</feature>